<dbReference type="InterPro" id="IPR008979">
    <property type="entry name" value="Galactose-bd-like_sf"/>
</dbReference>
<dbReference type="EMBL" id="JADEYR010000002">
    <property type="protein sequence ID" value="MBE9403248.1"/>
    <property type="molecule type" value="Genomic_DNA"/>
</dbReference>
<dbReference type="RefSeq" id="WP_193865001.1">
    <property type="nucleotide sequence ID" value="NZ_JADEYR010000002.1"/>
</dbReference>
<evidence type="ECO:0000256" key="1">
    <source>
        <dbReference type="SAM" id="MobiDB-lite"/>
    </source>
</evidence>
<feature type="region of interest" description="Disordered" evidence="1">
    <location>
        <begin position="280"/>
        <end position="299"/>
    </location>
</feature>
<sequence length="411" mass="41988">MRDSESGRSEDRTPGPAAADVDAPDRGAGRGAAGVAAAGAAAAGAAAGASSSSAGSSPLPARRSGTLWPLAPRREDDPAQPSGDPSQPPAEDWADGSRTPSQAALTPGVVGQPAEGAATPSSPEQTAAMAPVAPSEPTGPIVVRGRDRSSLEGTDLDTTVPIGRAALLRDVVNVAVDSDDPDAYTMGPLPAEQRSRISQWILLGGVLLVIVAMVLALSTITSGLRDRVTNPLNTDPPEASAGAPVSDGGGEEPAEEEPTEEEPPAPPAALRGVEVFTLGSDRAPDNADQTERITDGDPGTFWSTQIYTNSQYGNLKDGAGLRLDLGEPSTLTAVVATTARNSGGVIELRAVGEDGSLGDVLATGQFTGDGEVRLAPPEPIETQQVALWFPELPPDSNRDGFRGRIAELRVE</sequence>
<organism evidence="3 4">
    <name type="scientific">Brachybacterium epidermidis</name>
    <dbReference type="NCBI Taxonomy" id="2781983"/>
    <lineage>
        <taxon>Bacteria</taxon>
        <taxon>Bacillati</taxon>
        <taxon>Actinomycetota</taxon>
        <taxon>Actinomycetes</taxon>
        <taxon>Micrococcales</taxon>
        <taxon>Dermabacteraceae</taxon>
        <taxon>Brachybacterium</taxon>
    </lineage>
</organism>
<gene>
    <name evidence="3" type="ORF">IOE58_03240</name>
</gene>
<dbReference type="Proteomes" id="UP000644727">
    <property type="component" value="Unassembled WGS sequence"/>
</dbReference>
<feature type="compositionally biased region" description="Acidic residues" evidence="1">
    <location>
        <begin position="249"/>
        <end position="263"/>
    </location>
</feature>
<feature type="transmembrane region" description="Helical" evidence="2">
    <location>
        <begin position="200"/>
        <end position="220"/>
    </location>
</feature>
<evidence type="ECO:0000313" key="3">
    <source>
        <dbReference type="EMBL" id="MBE9403248.1"/>
    </source>
</evidence>
<accession>A0ABR9VZD2</accession>
<name>A0ABR9VZD2_9MICO</name>
<feature type="compositionally biased region" description="Basic and acidic residues" evidence="1">
    <location>
        <begin position="282"/>
        <end position="295"/>
    </location>
</feature>
<keyword evidence="2" id="KW-0812">Transmembrane</keyword>
<reference evidence="3 4" key="1">
    <citation type="submission" date="2020-10" db="EMBL/GenBank/DDBJ databases">
        <title>Draft genome and description of Brachybacterium epidermidis sp nov.</title>
        <authorList>
            <person name="Boxberger M."/>
            <person name="La Scola B."/>
        </authorList>
    </citation>
    <scope>NUCLEOTIDE SEQUENCE [LARGE SCALE GENOMIC DNA]</scope>
    <source>
        <strain evidence="3 4">Marseille-Q2903</strain>
    </source>
</reference>
<dbReference type="SUPFAM" id="SSF49785">
    <property type="entry name" value="Galactose-binding domain-like"/>
    <property type="match status" value="1"/>
</dbReference>
<evidence type="ECO:0000256" key="2">
    <source>
        <dbReference type="SAM" id="Phobius"/>
    </source>
</evidence>
<feature type="compositionally biased region" description="Basic and acidic residues" evidence="1">
    <location>
        <begin position="1"/>
        <end position="13"/>
    </location>
</feature>
<evidence type="ECO:0000313" key="4">
    <source>
        <dbReference type="Proteomes" id="UP000644727"/>
    </source>
</evidence>
<keyword evidence="4" id="KW-1185">Reference proteome</keyword>
<keyword evidence="2" id="KW-1133">Transmembrane helix</keyword>
<dbReference type="Gene3D" id="2.60.120.260">
    <property type="entry name" value="Galactose-binding domain-like"/>
    <property type="match status" value="1"/>
</dbReference>
<feature type="region of interest" description="Disordered" evidence="1">
    <location>
        <begin position="226"/>
        <end position="267"/>
    </location>
</feature>
<feature type="region of interest" description="Disordered" evidence="1">
    <location>
        <begin position="1"/>
        <end position="156"/>
    </location>
</feature>
<feature type="compositionally biased region" description="Low complexity" evidence="1">
    <location>
        <begin position="33"/>
        <end position="64"/>
    </location>
</feature>
<proteinExistence type="predicted"/>
<comment type="caution">
    <text evidence="3">The sequence shown here is derived from an EMBL/GenBank/DDBJ whole genome shotgun (WGS) entry which is preliminary data.</text>
</comment>
<protein>
    <submittedName>
        <fullName evidence="3">Discoidin domain-containing protein</fullName>
    </submittedName>
</protein>
<keyword evidence="2" id="KW-0472">Membrane</keyword>